<evidence type="ECO:0000313" key="4">
    <source>
        <dbReference type="Proteomes" id="UP001163046"/>
    </source>
</evidence>
<dbReference type="PANTHER" id="PTHR12858:SF2">
    <property type="entry name" value="RIBOSOME BIOGENESIS PROTEIN BMS1 HOMOLOG"/>
    <property type="match status" value="1"/>
</dbReference>
<reference evidence="3" key="1">
    <citation type="submission" date="2023-01" db="EMBL/GenBank/DDBJ databases">
        <title>Genome assembly of the deep-sea coral Lophelia pertusa.</title>
        <authorList>
            <person name="Herrera S."/>
            <person name="Cordes E."/>
        </authorList>
    </citation>
    <scope>NUCLEOTIDE SEQUENCE</scope>
    <source>
        <strain evidence="3">USNM1676648</strain>
        <tissue evidence="3">Polyp</tissue>
    </source>
</reference>
<protein>
    <submittedName>
        <fullName evidence="3">Glycoside hydrolase 2 (Mannanase, beta-galactosidase)</fullName>
    </submittedName>
</protein>
<feature type="compositionally biased region" description="Basic and acidic residues" evidence="1">
    <location>
        <begin position="304"/>
        <end position="316"/>
    </location>
</feature>
<feature type="domain" description="Ribosome biogenesis protein BMS1/TSR1 C-terminal" evidence="2">
    <location>
        <begin position="539"/>
        <end position="742"/>
    </location>
</feature>
<feature type="compositionally biased region" description="Basic and acidic residues" evidence="1">
    <location>
        <begin position="522"/>
        <end position="532"/>
    </location>
</feature>
<proteinExistence type="predicted"/>
<evidence type="ECO:0000313" key="3">
    <source>
        <dbReference type="EMBL" id="KAJ7351821.1"/>
    </source>
</evidence>
<feature type="region of interest" description="Disordered" evidence="1">
    <location>
        <begin position="522"/>
        <end position="555"/>
    </location>
</feature>
<feature type="compositionally biased region" description="Basic and acidic residues" evidence="1">
    <location>
        <begin position="358"/>
        <end position="369"/>
    </location>
</feature>
<feature type="compositionally biased region" description="Acidic residues" evidence="1">
    <location>
        <begin position="345"/>
        <end position="357"/>
    </location>
</feature>
<dbReference type="GO" id="GO:0003924">
    <property type="term" value="F:GTPase activity"/>
    <property type="evidence" value="ECO:0007669"/>
    <property type="project" value="TreeGrafter"/>
</dbReference>
<feature type="region of interest" description="Disordered" evidence="1">
    <location>
        <begin position="412"/>
        <end position="434"/>
    </location>
</feature>
<dbReference type="OrthoDB" id="5985400at2759"/>
<evidence type="ECO:0000259" key="2">
    <source>
        <dbReference type="SMART" id="SM01362"/>
    </source>
</evidence>
<keyword evidence="3" id="KW-0378">Hydrolase</keyword>
<feature type="compositionally biased region" description="Acidic residues" evidence="1">
    <location>
        <begin position="215"/>
        <end position="235"/>
    </location>
</feature>
<dbReference type="InterPro" id="IPR039761">
    <property type="entry name" value="Bms1/Tsr1"/>
</dbReference>
<accession>A0A9W9YIF7</accession>
<comment type="caution">
    <text evidence="3">The sequence shown here is derived from an EMBL/GenBank/DDBJ whole genome shotgun (WGS) entry which is preliminary data.</text>
</comment>
<name>A0A9W9YIF7_9CNID</name>
<feature type="region of interest" description="Disordered" evidence="1">
    <location>
        <begin position="111"/>
        <end position="386"/>
    </location>
</feature>
<feature type="compositionally biased region" description="Basic and acidic residues" evidence="1">
    <location>
        <begin position="260"/>
        <end position="290"/>
    </location>
</feature>
<keyword evidence="4" id="KW-1185">Reference proteome</keyword>
<dbReference type="GO" id="GO:0000479">
    <property type="term" value="P:endonucleolytic cleavage of tricistronic rRNA transcript (SSU-rRNA, 5.8S rRNA, LSU-rRNA)"/>
    <property type="evidence" value="ECO:0007669"/>
    <property type="project" value="TreeGrafter"/>
</dbReference>
<organism evidence="3 4">
    <name type="scientific">Desmophyllum pertusum</name>
    <dbReference type="NCBI Taxonomy" id="174260"/>
    <lineage>
        <taxon>Eukaryota</taxon>
        <taxon>Metazoa</taxon>
        <taxon>Cnidaria</taxon>
        <taxon>Anthozoa</taxon>
        <taxon>Hexacorallia</taxon>
        <taxon>Scleractinia</taxon>
        <taxon>Caryophylliina</taxon>
        <taxon>Caryophylliidae</taxon>
        <taxon>Desmophyllum</taxon>
    </lineage>
</organism>
<feature type="compositionally biased region" description="Acidic residues" evidence="1">
    <location>
        <begin position="370"/>
        <end position="380"/>
    </location>
</feature>
<dbReference type="InterPro" id="IPR007034">
    <property type="entry name" value="BMS1_TSR1_C"/>
</dbReference>
<sequence>MRKNDSCTLLCLELEEWYMTRMLYTLILVESHAARGKSNSSVQVDSRPGNELVSSLIDTKQTIDTKMMTSHLTLFKDGASIAPDEVVEDNDYTKPFEEVVIDENGRTRRKAVFGDDDDVDQDDDEDEVSDDDDGDDDNIDNFNDDDDDDDDDSSDAVDESGSDDDDEEEEDNDEIVFNFKSQNNSRKALSEEKSLQKQTVPAERTKKHVSNGSEENSEQEENEGNNEMQSEEEDNVTSNENSVSESDSEVEFPAVKRRKKDDLKEQRNSEQKVTKKSKKETTCSSEHKLVEGVSQRRKKGAKSKKTDKMEIKRTDDNSTEESSFIDSNAHSRRNNEILNEKESQDSDENVDMESLSDSDERTLEDSRLDLEEEEQEEEEEGTLKWKENLAQKAAAAFLQRQQDTTNLQKLVYGNVLRKSKKEQNAEDDSDDDTVGGIFKLKAKRDSAQSTDTAHERDCSLEVVSTPVRDWSQAEVLQSIRDCFVTGKWKDSEDAEILLQDDDQMSDEDMFGDFEDLETGEVHKADESGHSEGEGEGNDENEEKKIEGDETRLEKKKKQKAAFNSVYDEGDESSYYDELKAQMTEQAQLNQSEFQDMDDETRAQYEGFRAGMYVRVELTEMPCEFVTNFDAKYPVILGGLLSSEDTMGFIQVRFKKHRWHRRILKTRDPLIMSVGWRRFQTLPMYSVQDHNGRHRLLKYTPEHLHCMATLFGPIAPPGTGVLAIQSTAGKHVGFPYFSHWHCVGLR</sequence>
<dbReference type="AlphaFoldDB" id="A0A9W9YIF7"/>
<gene>
    <name evidence="3" type="primary">BMS1_3</name>
    <name evidence="3" type="ORF">OS493_035303</name>
</gene>
<dbReference type="GO" id="GO:0000462">
    <property type="term" value="P:maturation of SSU-rRNA from tricistronic rRNA transcript (SSU-rRNA, 5.8S rRNA, LSU-rRNA)"/>
    <property type="evidence" value="ECO:0007669"/>
    <property type="project" value="TreeGrafter"/>
</dbReference>
<feature type="compositionally biased region" description="Basic and acidic residues" evidence="1">
    <location>
        <begin position="333"/>
        <end position="344"/>
    </location>
</feature>
<dbReference type="Proteomes" id="UP001163046">
    <property type="component" value="Unassembled WGS sequence"/>
</dbReference>
<feature type="compositionally biased region" description="Acidic residues" evidence="1">
    <location>
        <begin position="114"/>
        <end position="174"/>
    </location>
</feature>
<evidence type="ECO:0000256" key="1">
    <source>
        <dbReference type="SAM" id="MobiDB-lite"/>
    </source>
</evidence>
<dbReference type="SMART" id="SM01362">
    <property type="entry name" value="DUF663"/>
    <property type="match status" value="1"/>
</dbReference>
<dbReference type="GO" id="GO:0034511">
    <property type="term" value="F:U3 snoRNA binding"/>
    <property type="evidence" value="ECO:0007669"/>
    <property type="project" value="TreeGrafter"/>
</dbReference>
<feature type="compositionally biased region" description="Basic and acidic residues" evidence="1">
    <location>
        <begin position="541"/>
        <end position="552"/>
    </location>
</feature>
<dbReference type="EMBL" id="MU827354">
    <property type="protein sequence ID" value="KAJ7351821.1"/>
    <property type="molecule type" value="Genomic_DNA"/>
</dbReference>
<dbReference type="Pfam" id="PF04950">
    <property type="entry name" value="RIBIOP_C"/>
    <property type="match status" value="1"/>
</dbReference>
<dbReference type="PANTHER" id="PTHR12858">
    <property type="entry name" value="RIBOSOME BIOGENESIS PROTEIN"/>
    <property type="match status" value="1"/>
</dbReference>
<dbReference type="GO" id="GO:0005525">
    <property type="term" value="F:GTP binding"/>
    <property type="evidence" value="ECO:0007669"/>
    <property type="project" value="TreeGrafter"/>
</dbReference>
<dbReference type="GO" id="GO:0030686">
    <property type="term" value="C:90S preribosome"/>
    <property type="evidence" value="ECO:0007669"/>
    <property type="project" value="TreeGrafter"/>
</dbReference>
<feature type="compositionally biased region" description="Low complexity" evidence="1">
    <location>
        <begin position="236"/>
        <end position="245"/>
    </location>
</feature>